<dbReference type="AlphaFoldDB" id="Q4JWU9"/>
<dbReference type="eggNOG" id="COG0657">
    <property type="taxonomic scope" value="Bacteria"/>
</dbReference>
<protein>
    <submittedName>
        <fullName evidence="4">Putative lipase/esterase LipN</fullName>
    </submittedName>
</protein>
<dbReference type="GO" id="GO:0016787">
    <property type="term" value="F:hydrolase activity"/>
    <property type="evidence" value="ECO:0007669"/>
    <property type="project" value="UniProtKB-KW"/>
</dbReference>
<dbReference type="KEGG" id="cjk:jk0549"/>
<dbReference type="FunFam" id="3.40.50.1820:FF:000089">
    <property type="entry name" value="Alpha/beta hydrolase"/>
    <property type="match status" value="1"/>
</dbReference>
<dbReference type="Proteomes" id="UP000000545">
    <property type="component" value="Chromosome"/>
</dbReference>
<reference evidence="4 5" key="1">
    <citation type="journal article" date="2005" name="J. Bacteriol.">
        <title>Complete genome sequence and analysis of the multiresistant nosocomial pathogen Corynebacterium jeikeium K411, a lipid-requiring bacterium of the human skin flora.</title>
        <authorList>
            <person name="Tauch A."/>
            <person name="Kaiser O."/>
            <person name="Hain T."/>
            <person name="Goesmann A."/>
            <person name="Weisshaar B."/>
            <person name="Albersmeier A."/>
            <person name="Bekel T."/>
            <person name="Bischoff N."/>
            <person name="Brune I."/>
            <person name="Chakraborty T."/>
            <person name="Kalinowski J."/>
            <person name="Meyer F."/>
            <person name="Rupp O."/>
            <person name="Schneiker S."/>
            <person name="Viehoever P."/>
            <person name="Puehler A."/>
        </authorList>
    </citation>
    <scope>NUCLEOTIDE SEQUENCE [LARGE SCALE GENOMIC DNA]</scope>
    <source>
        <strain evidence="4 5">K411</strain>
    </source>
</reference>
<dbReference type="STRING" id="306537.jk0549"/>
<dbReference type="Gene3D" id="3.40.50.1820">
    <property type="entry name" value="alpha/beta hydrolase"/>
    <property type="match status" value="1"/>
</dbReference>
<evidence type="ECO:0000313" key="4">
    <source>
        <dbReference type="EMBL" id="CAI36708.1"/>
    </source>
</evidence>
<dbReference type="PANTHER" id="PTHR48081:SF8">
    <property type="entry name" value="ALPHA_BETA HYDROLASE FOLD-3 DOMAIN-CONTAINING PROTEIN-RELATED"/>
    <property type="match status" value="1"/>
</dbReference>
<evidence type="ECO:0000259" key="3">
    <source>
        <dbReference type="Pfam" id="PF07859"/>
    </source>
</evidence>
<keyword evidence="2" id="KW-0378">Hydrolase</keyword>
<comment type="similarity">
    <text evidence="1">Belongs to the 'GDXG' lipolytic enzyme family.</text>
</comment>
<dbReference type="InterPro" id="IPR050300">
    <property type="entry name" value="GDXG_lipolytic_enzyme"/>
</dbReference>
<organism evidence="4 5">
    <name type="scientific">Corynebacterium jeikeium (strain K411)</name>
    <dbReference type="NCBI Taxonomy" id="306537"/>
    <lineage>
        <taxon>Bacteria</taxon>
        <taxon>Bacillati</taxon>
        <taxon>Actinomycetota</taxon>
        <taxon>Actinomycetes</taxon>
        <taxon>Mycobacteriales</taxon>
        <taxon>Corynebacteriaceae</taxon>
        <taxon>Corynebacterium</taxon>
    </lineage>
</organism>
<dbReference type="ESTHER" id="corjk-q4jwu9">
    <property type="family name" value="Hormone-sensitive_lipase_like"/>
</dbReference>
<evidence type="ECO:0000256" key="2">
    <source>
        <dbReference type="ARBA" id="ARBA00022801"/>
    </source>
</evidence>
<dbReference type="HOGENOM" id="CLU_012494_6_4_11"/>
<proteinExistence type="inferred from homology"/>
<dbReference type="SUPFAM" id="SSF53474">
    <property type="entry name" value="alpha/beta-Hydrolases"/>
    <property type="match status" value="1"/>
</dbReference>
<evidence type="ECO:0000313" key="5">
    <source>
        <dbReference type="Proteomes" id="UP000000545"/>
    </source>
</evidence>
<feature type="domain" description="Alpha/beta hydrolase fold-3" evidence="3">
    <location>
        <begin position="133"/>
        <end position="339"/>
    </location>
</feature>
<name>Q4JWU9_CORJK</name>
<dbReference type="PROSITE" id="PS01173">
    <property type="entry name" value="LIPASE_GDXG_HIS"/>
    <property type="match status" value="1"/>
</dbReference>
<keyword evidence="5" id="KW-1185">Reference proteome</keyword>
<dbReference type="PATRIC" id="fig|306537.10.peg.561"/>
<dbReference type="InterPro" id="IPR002168">
    <property type="entry name" value="Lipase_GDXG_HIS_AS"/>
</dbReference>
<sequence>MLGMTSATEPTAPIHSQPLQHSLFSQLSARAGWLLPAIPEPVLRIFGSRTNSDGDRLDPDVRASNLVTDLMHPADYSQQPVEETRAVVEDAAYMAGGHVTQVGSVVEQQIRGVRVRHYRPTGAASPDEDLPTLVYFHGGGWVVGSLDSHDSTCRWLCEAARVAVLSVDYRLAPEHPFPAAPDDCCEVVDAAMAGEVKGVNKNRVAVGGDSAGGNLAAVVCLRRKREGQQQPLAQLLFVPVTDLSRLDTPSHKEFSKGYFLTQAHMKWYRDQYLTNDLQRLDPDVSPLLAEDVSGVAPAYVAVAGFDPLRDEGVAYAEKLREAGVPVSFRRHPGLIHPFVNSSGVWRNSARALDEAAGVLRAALEM</sequence>
<dbReference type="Pfam" id="PF07859">
    <property type="entry name" value="Abhydrolase_3"/>
    <property type="match status" value="1"/>
</dbReference>
<dbReference type="InterPro" id="IPR013094">
    <property type="entry name" value="AB_hydrolase_3"/>
</dbReference>
<dbReference type="EMBL" id="CR931997">
    <property type="protein sequence ID" value="CAI36708.1"/>
    <property type="molecule type" value="Genomic_DNA"/>
</dbReference>
<gene>
    <name evidence="4" type="primary">lipN</name>
    <name evidence="4" type="ordered locus">jk0549</name>
</gene>
<dbReference type="PANTHER" id="PTHR48081">
    <property type="entry name" value="AB HYDROLASE SUPERFAMILY PROTEIN C4A8.06C"/>
    <property type="match status" value="1"/>
</dbReference>
<accession>Q4JWU9</accession>
<evidence type="ECO:0000256" key="1">
    <source>
        <dbReference type="ARBA" id="ARBA00010515"/>
    </source>
</evidence>
<dbReference type="InterPro" id="IPR029058">
    <property type="entry name" value="AB_hydrolase_fold"/>
</dbReference>